<dbReference type="PANTHER" id="PTHR15079">
    <property type="entry name" value="MYD88"/>
    <property type="match status" value="1"/>
</dbReference>
<dbReference type="GO" id="GO:0002755">
    <property type="term" value="P:MyD88-dependent toll-like receptor signaling pathway"/>
    <property type="evidence" value="ECO:0007669"/>
    <property type="project" value="InterPro"/>
</dbReference>
<evidence type="ECO:0000256" key="1">
    <source>
        <dbReference type="SAM" id="MobiDB-lite"/>
    </source>
</evidence>
<dbReference type="GO" id="GO:0043123">
    <property type="term" value="P:positive regulation of canonical NF-kappaB signal transduction"/>
    <property type="evidence" value="ECO:0007669"/>
    <property type="project" value="InterPro"/>
</dbReference>
<accession>A0A0C5APC0</accession>
<dbReference type="SUPFAM" id="SSF47986">
    <property type="entry name" value="DEATH domain"/>
    <property type="match status" value="1"/>
</dbReference>
<dbReference type="EMBL" id="KM233121">
    <property type="protein sequence ID" value="AJK90197.1"/>
    <property type="molecule type" value="Genomic_DNA"/>
</dbReference>
<dbReference type="GO" id="GO:0035325">
    <property type="term" value="F:Toll-like receptor binding"/>
    <property type="evidence" value="ECO:0007669"/>
    <property type="project" value="TreeGrafter"/>
</dbReference>
<dbReference type="InterPro" id="IPR017281">
    <property type="entry name" value="Myelin_different_resp_MyD88"/>
</dbReference>
<dbReference type="InterPro" id="IPR000157">
    <property type="entry name" value="TIR_dom"/>
</dbReference>
<feature type="region of interest" description="Disordered" evidence="1">
    <location>
        <begin position="345"/>
        <end position="370"/>
    </location>
</feature>
<dbReference type="PROSITE" id="PS50104">
    <property type="entry name" value="TIR"/>
    <property type="match status" value="1"/>
</dbReference>
<evidence type="ECO:0000259" key="2">
    <source>
        <dbReference type="PROSITE" id="PS50104"/>
    </source>
</evidence>
<dbReference type="GO" id="GO:0070976">
    <property type="term" value="F:TIR domain binding"/>
    <property type="evidence" value="ECO:0007669"/>
    <property type="project" value="InterPro"/>
</dbReference>
<dbReference type="GO" id="GO:0034142">
    <property type="term" value="P:toll-like receptor 4 signaling pathway"/>
    <property type="evidence" value="ECO:0007669"/>
    <property type="project" value="TreeGrafter"/>
</dbReference>
<dbReference type="AlphaFoldDB" id="A0A0C5APC0"/>
<dbReference type="InterPro" id="IPR035897">
    <property type="entry name" value="Toll_tir_struct_dom_sf"/>
</dbReference>
<dbReference type="SUPFAM" id="SSF52200">
    <property type="entry name" value="Toll/Interleukin receptor TIR domain"/>
    <property type="match status" value="1"/>
</dbReference>
<sequence length="402" mass="45416">MAEAMAQYHKLPEKLWKFCDIPFKSVHHAARAWLSLHLNPERSTFGPENGNLQDWRGVAEELGFVPIQIENFQRSHDPLSEVMKNLRITKQEAVLGDVLLAILRCERYDVLEDPQLMMQLERCKPSAPSPKFFAELQDPNVGSSNDENYWLTVGEADSGAPEYFNAFVCYSPVDLTFVKNMMTELEDKQQFKLCIPDRDFLPGPPKYEAITKLIQARCDKFIVVLSPDFLKSDECAFMLNYALALNPSARRKKLIPILYKRCEIPPILSFITLVDFTRGDVIGWFWNRLSKSLITTGCLNTISSSPSLPSLKDFQPTSQDTIVTLKTKPRPGDFLEVEKGPMSILGGSSAGEDSGKEMSESAVQPTKEEEEFIDVSTEVVSVSHISYKPFSFTQCFKSSSKK</sequence>
<dbReference type="GO" id="GO:0005886">
    <property type="term" value="C:plasma membrane"/>
    <property type="evidence" value="ECO:0007669"/>
    <property type="project" value="TreeGrafter"/>
</dbReference>
<proteinExistence type="predicted"/>
<dbReference type="Gene3D" id="3.40.50.10140">
    <property type="entry name" value="Toll/interleukin-1 receptor homology (TIR) domain"/>
    <property type="match status" value="1"/>
</dbReference>
<evidence type="ECO:0000313" key="3">
    <source>
        <dbReference type="EMBL" id="AJK90197.1"/>
    </source>
</evidence>
<name>A0A0C5APC0_HIRME</name>
<dbReference type="InterPro" id="IPR011029">
    <property type="entry name" value="DEATH-like_dom_sf"/>
</dbReference>
<dbReference type="GO" id="GO:0045087">
    <property type="term" value="P:innate immune response"/>
    <property type="evidence" value="ECO:0007669"/>
    <property type="project" value="TreeGrafter"/>
</dbReference>
<protein>
    <submittedName>
        <fullName evidence="3">Myeloid differentiation factor 88</fullName>
    </submittedName>
</protein>
<dbReference type="GO" id="GO:0050830">
    <property type="term" value="P:defense response to Gram-positive bacterium"/>
    <property type="evidence" value="ECO:0007669"/>
    <property type="project" value="TreeGrafter"/>
</dbReference>
<dbReference type="Gene3D" id="1.10.533.10">
    <property type="entry name" value="Death Domain, Fas"/>
    <property type="match status" value="1"/>
</dbReference>
<feature type="domain" description="TIR" evidence="2">
    <location>
        <begin position="162"/>
        <end position="293"/>
    </location>
</feature>
<dbReference type="PANTHER" id="PTHR15079:SF3">
    <property type="entry name" value="MYELOID DIFFERENTIATION PRIMARY RESPONSE PROTEIN MYD88"/>
    <property type="match status" value="1"/>
</dbReference>
<reference evidence="3" key="1">
    <citation type="journal article" date="2015" name="Sci. Rep.">
        <title>Hm-MyD88 and Hm-SARM: Two key regulators of the neuroimmune system and neural repair in the medicinal leech.</title>
        <authorList>
            <person name="Rodet F."/>
            <person name="Tasiemski A."/>
            <person name="Boidin-Wichlacz C."/>
            <person name="Van Camp C."/>
            <person name="Vuillaume C."/>
            <person name="Slomianny C."/>
            <person name="Salzet M."/>
        </authorList>
    </citation>
    <scope>NUCLEOTIDE SEQUENCE</scope>
</reference>
<organism evidence="3">
    <name type="scientific">Hirudo medicinalis</name>
    <name type="common">Medicinal leech</name>
    <dbReference type="NCBI Taxonomy" id="6421"/>
    <lineage>
        <taxon>Eukaryota</taxon>
        <taxon>Metazoa</taxon>
        <taxon>Spiralia</taxon>
        <taxon>Lophotrochozoa</taxon>
        <taxon>Annelida</taxon>
        <taxon>Clitellata</taxon>
        <taxon>Hirudinea</taxon>
        <taxon>Hirudinida</taxon>
        <taxon>Hirudiniformes</taxon>
        <taxon>Hirudinidae</taxon>
        <taxon>Hirudo</taxon>
    </lineage>
</organism>
<dbReference type="GO" id="GO:0008063">
    <property type="term" value="P:Toll signaling pathway"/>
    <property type="evidence" value="ECO:0007669"/>
    <property type="project" value="TreeGrafter"/>
</dbReference>
<dbReference type="Pfam" id="PF13676">
    <property type="entry name" value="TIR_2"/>
    <property type="match status" value="1"/>
</dbReference>
<gene>
    <name evidence="3" type="primary">MyD88</name>
</gene>
<dbReference type="SMART" id="SM00255">
    <property type="entry name" value="TIR"/>
    <property type="match status" value="1"/>
</dbReference>